<organism evidence="1 2">
    <name type="scientific">Aeromonas phage D3</name>
    <dbReference type="NCBI Taxonomy" id="2593327"/>
    <lineage>
        <taxon>Viruses</taxon>
        <taxon>Duplodnaviria</taxon>
        <taxon>Heunggongvirae</taxon>
        <taxon>Uroviricota</taxon>
        <taxon>Caudoviricetes</taxon>
        <taxon>Chimalliviridae</taxon>
        <taxon>Ludhianavirus</taxon>
        <taxon>Ludhianavirus D3</taxon>
    </lineage>
</organism>
<name>A0A514TV76_9CAUD</name>
<proteinExistence type="predicted"/>
<protein>
    <submittedName>
        <fullName evidence="1">Uncharacterized protein</fullName>
    </submittedName>
</protein>
<evidence type="ECO:0000313" key="2">
    <source>
        <dbReference type="Proteomes" id="UP000319658"/>
    </source>
</evidence>
<evidence type="ECO:0000313" key="1">
    <source>
        <dbReference type="EMBL" id="QDJ96912.1"/>
    </source>
</evidence>
<sequence>MSFERSKDHVQVSSIGHVNFGRAYITEMVRKSMKVGLLYAALDSITPKRVDPYFDMSKLTGIPGRLWESYIRKQYPFSFFGKEYTGQKECGITILSDGAIRYHETFLDNELSVILNGSVTKPKAERILFYTGVRSE</sequence>
<gene>
    <name evidence="1" type="ORF">D3_0182</name>
</gene>
<reference evidence="1 2" key="1">
    <citation type="submission" date="2019-06" db="EMBL/GenBank/DDBJ databases">
        <title>Complete genome sequence of Aeromonas hydrophila bacteriophage D3.</title>
        <authorList>
            <person name="Rai S."/>
            <person name="Tyagi A."/>
            <person name="Kumar N."/>
            <person name="Singh N."/>
        </authorList>
    </citation>
    <scope>NUCLEOTIDE SEQUENCE [LARGE SCALE GENOMIC DNA]</scope>
</reference>
<dbReference type="EMBL" id="MN102098">
    <property type="protein sequence ID" value="QDJ96912.1"/>
    <property type="molecule type" value="Genomic_DNA"/>
</dbReference>
<keyword evidence="2" id="KW-1185">Reference proteome</keyword>
<accession>A0A514TV76</accession>
<dbReference type="Proteomes" id="UP000319658">
    <property type="component" value="Segment"/>
</dbReference>